<dbReference type="Proteomes" id="UP000070700">
    <property type="component" value="Unassembled WGS sequence"/>
</dbReference>
<dbReference type="OrthoDB" id="5084510at2759"/>
<dbReference type="InParanoid" id="A0A194X9L1"/>
<dbReference type="EMBL" id="KQ947415">
    <property type="protein sequence ID" value="KUJ16856.1"/>
    <property type="molecule type" value="Genomic_DNA"/>
</dbReference>
<dbReference type="GeneID" id="28829573"/>
<reference evidence="1 2" key="1">
    <citation type="submission" date="2015-10" db="EMBL/GenBank/DDBJ databases">
        <title>Full genome of DAOMC 229536 Phialocephala scopiformis, a fungal endophyte of spruce producing the potent anti-insectan compound rugulosin.</title>
        <authorList>
            <consortium name="DOE Joint Genome Institute"/>
            <person name="Walker A.K."/>
            <person name="Frasz S.L."/>
            <person name="Seifert K.A."/>
            <person name="Miller J.D."/>
            <person name="Mondo S.J."/>
            <person name="Labutti K."/>
            <person name="Lipzen A."/>
            <person name="Dockter R."/>
            <person name="Kennedy M."/>
            <person name="Grigoriev I.V."/>
            <person name="Spatafora J.W."/>
        </authorList>
    </citation>
    <scope>NUCLEOTIDE SEQUENCE [LARGE SCALE GENOMIC DNA]</scope>
    <source>
        <strain evidence="1 2">CBS 120377</strain>
    </source>
</reference>
<gene>
    <name evidence="1" type="ORF">LY89DRAFT_733858</name>
</gene>
<protein>
    <submittedName>
        <fullName evidence="1">Uncharacterized protein</fullName>
    </submittedName>
</protein>
<evidence type="ECO:0000313" key="1">
    <source>
        <dbReference type="EMBL" id="KUJ16856.1"/>
    </source>
</evidence>
<accession>A0A194X9L1</accession>
<keyword evidence="2" id="KW-1185">Reference proteome</keyword>
<organism evidence="1 2">
    <name type="scientific">Mollisia scopiformis</name>
    <name type="common">Conifer needle endophyte fungus</name>
    <name type="synonym">Phialocephala scopiformis</name>
    <dbReference type="NCBI Taxonomy" id="149040"/>
    <lineage>
        <taxon>Eukaryota</taxon>
        <taxon>Fungi</taxon>
        <taxon>Dikarya</taxon>
        <taxon>Ascomycota</taxon>
        <taxon>Pezizomycotina</taxon>
        <taxon>Leotiomycetes</taxon>
        <taxon>Helotiales</taxon>
        <taxon>Mollisiaceae</taxon>
        <taxon>Mollisia</taxon>
    </lineage>
</organism>
<evidence type="ECO:0000313" key="2">
    <source>
        <dbReference type="Proteomes" id="UP000070700"/>
    </source>
</evidence>
<name>A0A194X9L1_MOLSC</name>
<dbReference type="RefSeq" id="XP_018071211.1">
    <property type="nucleotide sequence ID" value="XM_018219847.1"/>
</dbReference>
<dbReference type="KEGG" id="psco:LY89DRAFT_733858"/>
<sequence>MKPIAIKWVVEIKFKDLGLGYIEVKDGWSYGLMVIRNAKRRMMGLSVGTWEDEINPDRVVKEVVGDC</sequence>
<proteinExistence type="predicted"/>
<dbReference type="AlphaFoldDB" id="A0A194X9L1"/>